<feature type="non-terminal residue" evidence="1">
    <location>
        <position position="75"/>
    </location>
</feature>
<dbReference type="AlphaFoldDB" id="A0A8J6E5H7"/>
<evidence type="ECO:0000313" key="2">
    <source>
        <dbReference type="Proteomes" id="UP000770717"/>
    </source>
</evidence>
<comment type="caution">
    <text evidence="1">The sequence shown here is derived from an EMBL/GenBank/DDBJ whole genome shotgun (WGS) entry which is preliminary data.</text>
</comment>
<proteinExistence type="predicted"/>
<keyword evidence="2" id="KW-1185">Reference proteome</keyword>
<protein>
    <submittedName>
        <fullName evidence="1">Uncharacterized protein</fullName>
    </submittedName>
</protein>
<dbReference type="EMBL" id="WNTK01038062">
    <property type="protein sequence ID" value="KAG9460824.1"/>
    <property type="molecule type" value="Genomic_DNA"/>
</dbReference>
<dbReference type="Proteomes" id="UP000770717">
    <property type="component" value="Unassembled WGS sequence"/>
</dbReference>
<name>A0A8J6E5H7_ELECQ</name>
<gene>
    <name evidence="1" type="ORF">GDO78_019310</name>
</gene>
<evidence type="ECO:0000313" key="1">
    <source>
        <dbReference type="EMBL" id="KAG9460824.1"/>
    </source>
</evidence>
<accession>A0A8J6E5H7</accession>
<dbReference type="OrthoDB" id="9902448at2759"/>
<sequence>MYSDAPGDLQYPENPLEPIEICMPCCVCTKGYVLTDEDLPQCIKTTRCPRPTIKHCCLTTDRATCIVHGFSSSSA</sequence>
<reference evidence="1" key="1">
    <citation type="thesis" date="2020" institute="ProQuest LLC" country="789 East Eisenhower Parkway, Ann Arbor, MI, USA">
        <title>Comparative Genomics and Chromosome Evolution.</title>
        <authorList>
            <person name="Mudd A.B."/>
        </authorList>
    </citation>
    <scope>NUCLEOTIDE SEQUENCE</scope>
    <source>
        <strain evidence="1">HN-11 Male</strain>
        <tissue evidence="1">Kidney and liver</tissue>
    </source>
</reference>
<organism evidence="1 2">
    <name type="scientific">Eleutherodactylus coqui</name>
    <name type="common">Puerto Rican coqui</name>
    <dbReference type="NCBI Taxonomy" id="57060"/>
    <lineage>
        <taxon>Eukaryota</taxon>
        <taxon>Metazoa</taxon>
        <taxon>Chordata</taxon>
        <taxon>Craniata</taxon>
        <taxon>Vertebrata</taxon>
        <taxon>Euteleostomi</taxon>
        <taxon>Amphibia</taxon>
        <taxon>Batrachia</taxon>
        <taxon>Anura</taxon>
        <taxon>Neobatrachia</taxon>
        <taxon>Hyloidea</taxon>
        <taxon>Eleutherodactylidae</taxon>
        <taxon>Eleutherodactylinae</taxon>
        <taxon>Eleutherodactylus</taxon>
        <taxon>Eleutherodactylus</taxon>
    </lineage>
</organism>